<protein>
    <submittedName>
        <fullName evidence="2">Uncharacterized protein</fullName>
    </submittedName>
</protein>
<dbReference type="AlphaFoldDB" id="A0A5B8RTG9"/>
<keyword evidence="3" id="KW-1185">Reference proteome</keyword>
<feature type="signal peptide" evidence="1">
    <location>
        <begin position="1"/>
        <end position="33"/>
    </location>
</feature>
<proteinExistence type="predicted"/>
<evidence type="ECO:0000313" key="2">
    <source>
        <dbReference type="EMBL" id="QEA12770.1"/>
    </source>
</evidence>
<evidence type="ECO:0000313" key="3">
    <source>
        <dbReference type="Proteomes" id="UP000321199"/>
    </source>
</evidence>
<organism evidence="2 3">
    <name type="scientific">Comamonas flocculans</name>
    <dbReference type="NCBI Taxonomy" id="2597701"/>
    <lineage>
        <taxon>Bacteria</taxon>
        <taxon>Pseudomonadati</taxon>
        <taxon>Pseudomonadota</taxon>
        <taxon>Betaproteobacteria</taxon>
        <taxon>Burkholderiales</taxon>
        <taxon>Comamonadaceae</taxon>
        <taxon>Comamonas</taxon>
    </lineage>
</organism>
<dbReference type="KEGG" id="cof:FOZ74_06875"/>
<accession>A0A5B8RTG9</accession>
<dbReference type="RefSeq" id="WP_146912364.1">
    <property type="nucleotide sequence ID" value="NZ_CP042344.1"/>
</dbReference>
<evidence type="ECO:0000256" key="1">
    <source>
        <dbReference type="SAM" id="SignalP"/>
    </source>
</evidence>
<keyword evidence="1" id="KW-0732">Signal</keyword>
<dbReference type="EMBL" id="CP042344">
    <property type="protein sequence ID" value="QEA12770.1"/>
    <property type="molecule type" value="Genomic_DNA"/>
</dbReference>
<sequence>MNRRTRTTAAALTAAALTAAALTAAVLAGNALAGDHHRAKHQRHDAPHTHIATGPWQAVAHEAASGEIGHGWQYFHDPVSLHSVVISPEGDYYYGRGQGLRWIASA</sequence>
<dbReference type="Proteomes" id="UP000321199">
    <property type="component" value="Chromosome"/>
</dbReference>
<gene>
    <name evidence="2" type="ORF">FOZ74_06875</name>
</gene>
<reference evidence="2 3" key="1">
    <citation type="submission" date="2019-07" db="EMBL/GenBank/DDBJ databases">
        <title>Complete genome sequence of Comamonas sp. NLF 7-7 isolated from livestock.</title>
        <authorList>
            <person name="Kim D.H."/>
            <person name="Kim J.G."/>
        </authorList>
    </citation>
    <scope>NUCLEOTIDE SEQUENCE [LARGE SCALE GENOMIC DNA]</scope>
    <source>
        <strain evidence="2 3">NLF 7-7</strain>
    </source>
</reference>
<dbReference type="OrthoDB" id="8913448at2"/>
<name>A0A5B8RTG9_9BURK</name>
<feature type="chain" id="PRO_5022851802" evidence="1">
    <location>
        <begin position="34"/>
        <end position="106"/>
    </location>
</feature>